<keyword evidence="1" id="KW-1133">Transmembrane helix</keyword>
<dbReference type="AlphaFoldDB" id="A0A939LZC9"/>
<feature type="transmembrane region" description="Helical" evidence="1">
    <location>
        <begin position="6"/>
        <end position="24"/>
    </location>
</feature>
<evidence type="ECO:0000313" key="3">
    <source>
        <dbReference type="Proteomes" id="UP000664398"/>
    </source>
</evidence>
<dbReference type="Proteomes" id="UP000664398">
    <property type="component" value="Unassembled WGS sequence"/>
</dbReference>
<dbReference type="EMBL" id="JAGDYL010000019">
    <property type="protein sequence ID" value="MBO1805878.1"/>
    <property type="molecule type" value="Genomic_DNA"/>
</dbReference>
<accession>A0A939LZC9</accession>
<evidence type="ECO:0000313" key="2">
    <source>
        <dbReference type="EMBL" id="MBO1805878.1"/>
    </source>
</evidence>
<keyword evidence="3" id="KW-1185">Reference proteome</keyword>
<reference evidence="2" key="1">
    <citation type="submission" date="2021-03" db="EMBL/GenBank/DDBJ databases">
        <title>Leucobacter chromiisoli sp. nov., isolated from chromium-containing soil of chemical plant.</title>
        <authorList>
            <person name="Xu Z."/>
        </authorList>
    </citation>
    <scope>NUCLEOTIDE SEQUENCE</scope>
    <source>
        <strain evidence="2">A2</strain>
    </source>
</reference>
<dbReference type="RefSeq" id="WP_208046348.1">
    <property type="nucleotide sequence ID" value="NZ_JAGDYL010000019.1"/>
</dbReference>
<keyword evidence="1" id="KW-0472">Membrane</keyword>
<comment type="caution">
    <text evidence="2">The sequence shown here is derived from an EMBL/GenBank/DDBJ whole genome shotgun (WGS) entry which is preliminary data.</text>
</comment>
<keyword evidence="1" id="KW-0812">Transmembrane</keyword>
<gene>
    <name evidence="2" type="ORF">J4H91_11210</name>
</gene>
<name>A0A939LZC9_9MICO</name>
<organism evidence="2 3">
    <name type="scientific">Leucobacter ruminantium</name>
    <dbReference type="NCBI Taxonomy" id="1289170"/>
    <lineage>
        <taxon>Bacteria</taxon>
        <taxon>Bacillati</taxon>
        <taxon>Actinomycetota</taxon>
        <taxon>Actinomycetes</taxon>
        <taxon>Micrococcales</taxon>
        <taxon>Microbacteriaceae</taxon>
        <taxon>Leucobacter</taxon>
    </lineage>
</organism>
<evidence type="ECO:0000256" key="1">
    <source>
        <dbReference type="SAM" id="Phobius"/>
    </source>
</evidence>
<proteinExistence type="predicted"/>
<sequence>MTFSNWISLAAIAFSAVALVVSIASDRRAAQKHGFDIESTWHAEVEVEHEAKRVAIRFICKGPQQIRRAWVKTGPLLMGVRTLPISYLTEGYEVTDGDFIHLDLPLQSDIADLIPDTIEIEWLYAMRKWPRAWARLRRLSAPEGYAEPLHFHNVVMRDVKRAVANELKQSS</sequence>
<protein>
    <submittedName>
        <fullName evidence="2">Uncharacterized protein</fullName>
    </submittedName>
</protein>